<reference evidence="2 3" key="1">
    <citation type="submission" date="2017-12" db="EMBL/GenBank/DDBJ databases">
        <title>Taxonomic description and draft genome of Pradoshia cofamensis Gen. nov., sp. nov., a thermotolerant bacillale isolated from anterior gut of earthworm Eisenia fetida.</title>
        <authorList>
            <person name="Saha T."/>
            <person name="Chakraborty R."/>
        </authorList>
    </citation>
    <scope>NUCLEOTIDE SEQUENCE [LARGE SCALE GENOMIC DNA]</scope>
    <source>
        <strain evidence="2 3">EAG3</strain>
    </source>
</reference>
<organism evidence="2 3">
    <name type="scientific">Pradoshia eiseniae</name>
    <dbReference type="NCBI Taxonomy" id="2064768"/>
    <lineage>
        <taxon>Bacteria</taxon>
        <taxon>Bacillati</taxon>
        <taxon>Bacillota</taxon>
        <taxon>Bacilli</taxon>
        <taxon>Bacillales</taxon>
        <taxon>Bacillaceae</taxon>
        <taxon>Pradoshia</taxon>
    </lineage>
</organism>
<dbReference type="InterPro" id="IPR029046">
    <property type="entry name" value="LolA/LolB/LppX"/>
</dbReference>
<evidence type="ECO:0000313" key="3">
    <source>
        <dbReference type="Proteomes" id="UP000239663"/>
    </source>
</evidence>
<dbReference type="InterPro" id="IPR052944">
    <property type="entry name" value="Sporulation_related"/>
</dbReference>
<dbReference type="PANTHER" id="PTHR37507">
    <property type="entry name" value="SPORULATION PROTEIN YDCC"/>
    <property type="match status" value="1"/>
</dbReference>
<dbReference type="Gene3D" id="2.50.20.10">
    <property type="entry name" value="Lipoprotein localisation LolA/LolB/LppX"/>
    <property type="match status" value="1"/>
</dbReference>
<dbReference type="InterPro" id="IPR025377">
    <property type="entry name" value="DUF4367"/>
</dbReference>
<accession>A0A2S7MVR5</accession>
<dbReference type="RefSeq" id="WP_104850822.1">
    <property type="nucleotide sequence ID" value="NZ_PKOZ01000020.1"/>
</dbReference>
<evidence type="ECO:0000259" key="1">
    <source>
        <dbReference type="Pfam" id="PF14285"/>
    </source>
</evidence>
<dbReference type="Proteomes" id="UP000239663">
    <property type="component" value="Unassembled WGS sequence"/>
</dbReference>
<feature type="domain" description="DUF4367" evidence="1">
    <location>
        <begin position="215"/>
        <end position="323"/>
    </location>
</feature>
<gene>
    <name evidence="2" type="ORF">CYL18_17725</name>
</gene>
<name>A0A2S7MVR5_9BACI</name>
<dbReference type="InterPro" id="IPR004564">
    <property type="entry name" value="OM_lipoprot_carrier_LolA-like"/>
</dbReference>
<protein>
    <submittedName>
        <fullName evidence="2">DUF4367 domain-containing protein</fullName>
    </submittedName>
</protein>
<dbReference type="PANTHER" id="PTHR37507:SF2">
    <property type="entry name" value="SPORULATION PROTEIN YDCC"/>
    <property type="match status" value="1"/>
</dbReference>
<proteinExistence type="predicted"/>
<dbReference type="OrthoDB" id="9785380at2"/>
<keyword evidence="3" id="KW-1185">Reference proteome</keyword>
<dbReference type="SUPFAM" id="SSF89392">
    <property type="entry name" value="Prokaryotic lipoproteins and lipoprotein localization factors"/>
    <property type="match status" value="1"/>
</dbReference>
<evidence type="ECO:0000313" key="2">
    <source>
        <dbReference type="EMBL" id="PQD93837.1"/>
    </source>
</evidence>
<dbReference type="EMBL" id="PKOZ01000020">
    <property type="protein sequence ID" value="PQD93837.1"/>
    <property type="molecule type" value="Genomic_DNA"/>
</dbReference>
<dbReference type="Pfam" id="PF14285">
    <property type="entry name" value="DUF4367"/>
    <property type="match status" value="1"/>
</dbReference>
<sequence length="329" mass="36810">MLTLGLMFALAGCGQKSQTDVVDALTKKMSEIKGYKADAKMTLKMGSEPQVYDVEVWYEAPSNYRVNLKNAQKDQSQIILRNKEGVFVLTPALNKSFRFQSEWPKNSSQAYLYESLVMDVKDDKDASFKTTDNSYVFESKTRYQNNKMLPLQIIEFDKKTLEPKRVEVMDSDRNTLVEVKFEKTSFNPDYGKGAFDVNKNMTGAQLEVPVMKTEEDASLEVQYPTAEIDGVVLAGEKMIETEEGQKAVLTYAGADKEYTLIENNSKVVTEAAVTTVTGEPIDLGFTVGYMTDNSISWSYEGTDFMLAGKNLTMDELLMVAKSVAPVGEK</sequence>
<dbReference type="CDD" id="cd16325">
    <property type="entry name" value="LolA"/>
    <property type="match status" value="1"/>
</dbReference>
<comment type="caution">
    <text evidence="2">The sequence shown here is derived from an EMBL/GenBank/DDBJ whole genome shotgun (WGS) entry which is preliminary data.</text>
</comment>
<dbReference type="AlphaFoldDB" id="A0A2S7MVR5"/>